<dbReference type="InterPro" id="IPR027417">
    <property type="entry name" value="P-loop_NTPase"/>
</dbReference>
<accession>A0A916S2H7</accession>
<dbReference type="PANTHER" id="PTHR43820:SF4">
    <property type="entry name" value="HIGH-AFFINITY BRANCHED-CHAIN AMINO ACID TRANSPORT ATP-BINDING PROTEIN LIVF"/>
    <property type="match status" value="1"/>
</dbReference>
<dbReference type="InterPro" id="IPR003439">
    <property type="entry name" value="ABC_transporter-like_ATP-bd"/>
</dbReference>
<dbReference type="GO" id="GO:0015807">
    <property type="term" value="P:L-amino acid transport"/>
    <property type="evidence" value="ECO:0007669"/>
    <property type="project" value="TreeGrafter"/>
</dbReference>
<comment type="caution">
    <text evidence="7">The sequence shown here is derived from an EMBL/GenBank/DDBJ whole genome shotgun (WGS) entry which is preliminary data.</text>
</comment>
<dbReference type="Gene3D" id="3.40.50.300">
    <property type="entry name" value="P-loop containing nucleotide triphosphate hydrolases"/>
    <property type="match status" value="1"/>
</dbReference>
<dbReference type="SUPFAM" id="SSF52540">
    <property type="entry name" value="P-loop containing nucleoside triphosphate hydrolases"/>
    <property type="match status" value="1"/>
</dbReference>
<dbReference type="PANTHER" id="PTHR43820">
    <property type="entry name" value="HIGH-AFFINITY BRANCHED-CHAIN AMINO ACID TRANSPORT ATP-BINDING PROTEIN LIVF"/>
    <property type="match status" value="1"/>
</dbReference>
<evidence type="ECO:0000256" key="5">
    <source>
        <dbReference type="ARBA" id="ARBA00022970"/>
    </source>
</evidence>
<evidence type="ECO:0000259" key="6">
    <source>
        <dbReference type="PROSITE" id="PS50893"/>
    </source>
</evidence>
<name>A0A916S2H7_9HYPH</name>
<dbReference type="InterPro" id="IPR052156">
    <property type="entry name" value="BCAA_Transport_ATP-bd_LivF"/>
</dbReference>
<evidence type="ECO:0000256" key="4">
    <source>
        <dbReference type="ARBA" id="ARBA00022840"/>
    </source>
</evidence>
<dbReference type="EMBL" id="BMIF01000015">
    <property type="protein sequence ID" value="GGA78900.1"/>
    <property type="molecule type" value="Genomic_DNA"/>
</dbReference>
<dbReference type="PROSITE" id="PS00211">
    <property type="entry name" value="ABC_TRANSPORTER_1"/>
    <property type="match status" value="1"/>
</dbReference>
<feature type="domain" description="ABC transporter" evidence="6">
    <location>
        <begin position="5"/>
        <end position="236"/>
    </location>
</feature>
<evidence type="ECO:0000313" key="8">
    <source>
        <dbReference type="Proteomes" id="UP000636264"/>
    </source>
</evidence>
<keyword evidence="8" id="KW-1185">Reference proteome</keyword>
<dbReference type="SMART" id="SM00382">
    <property type="entry name" value="AAA"/>
    <property type="match status" value="1"/>
</dbReference>
<dbReference type="InterPro" id="IPR003593">
    <property type="entry name" value="AAA+_ATPase"/>
</dbReference>
<dbReference type="GO" id="GO:0016887">
    <property type="term" value="F:ATP hydrolysis activity"/>
    <property type="evidence" value="ECO:0007669"/>
    <property type="project" value="InterPro"/>
</dbReference>
<protein>
    <submittedName>
        <fullName evidence="7">ABC transporter ATP-binding protein</fullName>
    </submittedName>
</protein>
<dbReference type="Proteomes" id="UP000636264">
    <property type="component" value="Unassembled WGS sequence"/>
</dbReference>
<comment type="similarity">
    <text evidence="1">Belongs to the ABC transporter superfamily.</text>
</comment>
<organism evidence="7 8">
    <name type="scientific">Nitratireductor aestuarii</name>
    <dbReference type="NCBI Taxonomy" id="1735103"/>
    <lineage>
        <taxon>Bacteria</taxon>
        <taxon>Pseudomonadati</taxon>
        <taxon>Pseudomonadota</taxon>
        <taxon>Alphaproteobacteria</taxon>
        <taxon>Hyphomicrobiales</taxon>
        <taxon>Phyllobacteriaceae</taxon>
        <taxon>Nitratireductor</taxon>
    </lineage>
</organism>
<dbReference type="CDD" id="cd03224">
    <property type="entry name" value="ABC_TM1139_LivF_branched"/>
    <property type="match status" value="1"/>
</dbReference>
<sequence>MVDALTLQEITAGYQGSVVLRSVSLSVPVGQNVAIVGPNGAGKSTLLKAISGLVSVKEGSIRINGNDTTNWPPEKIVSAGVVHVPEGRQVFPGLSVEENLWLGGYTKPSRREDLLADVLDLFPRLKERLRQAADSLSGGEQQMLAIGRGLMAEPQVLMLDEPTLGLAPVIVDLMIDALENLRSRKELSLLVVEQSVQLTRGLCEHAYILVDGKIAASGATDEVINDDMMKIYLGTH</sequence>
<keyword evidence="3" id="KW-0547">Nucleotide-binding</keyword>
<keyword evidence="5" id="KW-0029">Amino-acid transport</keyword>
<dbReference type="Pfam" id="PF00005">
    <property type="entry name" value="ABC_tran"/>
    <property type="match status" value="1"/>
</dbReference>
<evidence type="ECO:0000313" key="7">
    <source>
        <dbReference type="EMBL" id="GGA78900.1"/>
    </source>
</evidence>
<evidence type="ECO:0000256" key="2">
    <source>
        <dbReference type="ARBA" id="ARBA00022448"/>
    </source>
</evidence>
<dbReference type="RefSeq" id="WP_188722534.1">
    <property type="nucleotide sequence ID" value="NZ_BMIF01000015.1"/>
</dbReference>
<dbReference type="AlphaFoldDB" id="A0A916S2H7"/>
<proteinExistence type="inferred from homology"/>
<dbReference type="InterPro" id="IPR017871">
    <property type="entry name" value="ABC_transporter-like_CS"/>
</dbReference>
<evidence type="ECO:0000256" key="3">
    <source>
        <dbReference type="ARBA" id="ARBA00022741"/>
    </source>
</evidence>
<dbReference type="GO" id="GO:0005524">
    <property type="term" value="F:ATP binding"/>
    <property type="evidence" value="ECO:0007669"/>
    <property type="project" value="UniProtKB-KW"/>
</dbReference>
<reference evidence="7" key="1">
    <citation type="journal article" date="2014" name="Int. J. Syst. Evol. Microbiol.">
        <title>Complete genome sequence of Corynebacterium casei LMG S-19264T (=DSM 44701T), isolated from a smear-ripened cheese.</title>
        <authorList>
            <consortium name="US DOE Joint Genome Institute (JGI-PGF)"/>
            <person name="Walter F."/>
            <person name="Albersmeier A."/>
            <person name="Kalinowski J."/>
            <person name="Ruckert C."/>
        </authorList>
    </citation>
    <scope>NUCLEOTIDE SEQUENCE</scope>
    <source>
        <strain evidence="7">CGMCC 1.15320</strain>
    </source>
</reference>
<keyword evidence="2" id="KW-0813">Transport</keyword>
<evidence type="ECO:0000256" key="1">
    <source>
        <dbReference type="ARBA" id="ARBA00005417"/>
    </source>
</evidence>
<reference evidence="7" key="2">
    <citation type="submission" date="2020-09" db="EMBL/GenBank/DDBJ databases">
        <authorList>
            <person name="Sun Q."/>
            <person name="Zhou Y."/>
        </authorList>
    </citation>
    <scope>NUCLEOTIDE SEQUENCE</scope>
    <source>
        <strain evidence="7">CGMCC 1.15320</strain>
    </source>
</reference>
<keyword evidence="4 7" id="KW-0067">ATP-binding</keyword>
<dbReference type="PROSITE" id="PS50893">
    <property type="entry name" value="ABC_TRANSPORTER_2"/>
    <property type="match status" value="1"/>
</dbReference>
<dbReference type="GO" id="GO:0015658">
    <property type="term" value="F:branched-chain amino acid transmembrane transporter activity"/>
    <property type="evidence" value="ECO:0007669"/>
    <property type="project" value="TreeGrafter"/>
</dbReference>
<gene>
    <name evidence="7" type="ORF">GCM10011385_36310</name>
</gene>